<comment type="caution">
    <text evidence="6">The sequence shown here is derived from an EMBL/GenBank/DDBJ whole genome shotgun (WGS) entry which is preliminary data.</text>
</comment>
<sequence>MSSFYFPDGFLWGTATTAAQIETASDHDWKGVRSKDGYILGETAAHERFFREDAELIAGCGNTYRFSLDWAKLQPAPNAPFNPVWVTRYRDFMLDLKKRNIHLMLTLHHTTNPRWFADLGGWTKRANLVYFDDFVDQVISNFGDLIDSWITFNEPNNYAAMSFLFGQWPPYRHNPGAYNRVRRHLAMSHEHAYVRLKKAYPAKPVGIALSTVVFSGTTILGKWAASLADQQFTRETMKLFVPLDFIGVNYYARLQFTPWPLCEMTAPGRLAKRGLPHDKMWEYYPQGLFDFLKRFHDKYHLPLYVTENGICTDDDSVRIDRTKDYIRECARALKAGVDLRGYIHWTLMDNFEWKLGPTYRFGLVSVNRETMERTPKPSYGLFSEIARSNEIELSELHG</sequence>
<dbReference type="PRINTS" id="PR00131">
    <property type="entry name" value="GLHYDRLASE1"/>
</dbReference>
<reference evidence="6" key="1">
    <citation type="journal article" date="2016" name="Environ. Microbiol.">
        <title>Genomic resolution of a cold subsurface aquifer community provides metabolic insights for novel microbes adapted to high CO concentrations.</title>
        <authorList>
            <person name="Probst A.J."/>
            <person name="Castelle C.J."/>
            <person name="Singh A."/>
            <person name="Brown C.T."/>
            <person name="Anantharaman K."/>
            <person name="Sharon I."/>
            <person name="Hug L.A."/>
            <person name="Burstein D."/>
            <person name="Emerson J.B."/>
            <person name="Thomas B.C."/>
            <person name="Banfield J.F."/>
        </authorList>
    </citation>
    <scope>NUCLEOTIDE SEQUENCE [LARGE SCALE GENOMIC DNA]</scope>
    <source>
        <strain evidence="6">CG2_30_54_11</strain>
    </source>
</reference>
<dbReference type="AlphaFoldDB" id="A0A1J5IKL3"/>
<evidence type="ECO:0008006" key="8">
    <source>
        <dbReference type="Google" id="ProtNLM"/>
    </source>
</evidence>
<protein>
    <recommendedName>
        <fullName evidence="8">Beta-glucosidase</fullName>
    </recommendedName>
</protein>
<dbReference type="GO" id="GO:0005975">
    <property type="term" value="P:carbohydrate metabolic process"/>
    <property type="evidence" value="ECO:0007669"/>
    <property type="project" value="InterPro"/>
</dbReference>
<dbReference type="GO" id="GO:0008422">
    <property type="term" value="F:beta-glucosidase activity"/>
    <property type="evidence" value="ECO:0007669"/>
    <property type="project" value="TreeGrafter"/>
</dbReference>
<proteinExistence type="inferred from homology"/>
<accession>A0A1J5IKL3</accession>
<dbReference type="InterPro" id="IPR001360">
    <property type="entry name" value="Glyco_hydro_1"/>
</dbReference>
<feature type="active site" description="Nucleophile" evidence="4">
    <location>
        <position position="307"/>
    </location>
</feature>
<evidence type="ECO:0000256" key="3">
    <source>
        <dbReference type="ARBA" id="ARBA00023295"/>
    </source>
</evidence>
<organism evidence="6 7">
    <name type="scientific">Candidatus Wirthbacteria bacterium CG2_30_54_11</name>
    <dbReference type="NCBI Taxonomy" id="1817892"/>
    <lineage>
        <taxon>Bacteria</taxon>
        <taxon>Candidatus Wirthbacteria</taxon>
    </lineage>
</organism>
<name>A0A1J5IKL3_9BACT</name>
<dbReference type="Gene3D" id="3.20.20.80">
    <property type="entry name" value="Glycosidases"/>
    <property type="match status" value="2"/>
</dbReference>
<dbReference type="STRING" id="1817892.AUK40_03605"/>
<keyword evidence="2" id="KW-0378">Hydrolase</keyword>
<dbReference type="Proteomes" id="UP000183245">
    <property type="component" value="Unassembled WGS sequence"/>
</dbReference>
<gene>
    <name evidence="6" type="ORF">AUK40_03605</name>
</gene>
<dbReference type="Pfam" id="PF00232">
    <property type="entry name" value="Glyco_hydro_1"/>
    <property type="match status" value="2"/>
</dbReference>
<dbReference type="EMBL" id="MNZT01000061">
    <property type="protein sequence ID" value="OIP97243.1"/>
    <property type="molecule type" value="Genomic_DNA"/>
</dbReference>
<dbReference type="InterPro" id="IPR017853">
    <property type="entry name" value="GH"/>
</dbReference>
<dbReference type="SUPFAM" id="SSF51445">
    <property type="entry name" value="(Trans)glycosidases"/>
    <property type="match status" value="1"/>
</dbReference>
<comment type="similarity">
    <text evidence="1 5">Belongs to the glycosyl hydrolase 1 family.</text>
</comment>
<evidence type="ECO:0000256" key="5">
    <source>
        <dbReference type="RuleBase" id="RU003690"/>
    </source>
</evidence>
<dbReference type="PANTHER" id="PTHR10353:SF209">
    <property type="entry name" value="GALACTOLIPID GALACTOSYLTRANSFERASE SFR2, CHLOROPLASTIC"/>
    <property type="match status" value="1"/>
</dbReference>
<evidence type="ECO:0000256" key="2">
    <source>
        <dbReference type="ARBA" id="ARBA00022801"/>
    </source>
</evidence>
<evidence type="ECO:0000313" key="6">
    <source>
        <dbReference type="EMBL" id="OIP97243.1"/>
    </source>
</evidence>
<evidence type="ECO:0000313" key="7">
    <source>
        <dbReference type="Proteomes" id="UP000183245"/>
    </source>
</evidence>
<evidence type="ECO:0000256" key="1">
    <source>
        <dbReference type="ARBA" id="ARBA00010838"/>
    </source>
</evidence>
<keyword evidence="3" id="KW-0326">Glycosidase</keyword>
<evidence type="ECO:0000256" key="4">
    <source>
        <dbReference type="PROSITE-ProRule" id="PRU10055"/>
    </source>
</evidence>
<dbReference type="PANTHER" id="PTHR10353">
    <property type="entry name" value="GLYCOSYL HYDROLASE"/>
    <property type="match status" value="1"/>
</dbReference>
<dbReference type="InterPro" id="IPR018120">
    <property type="entry name" value="Glyco_hydro_1_AS"/>
</dbReference>
<dbReference type="PROSITE" id="PS00572">
    <property type="entry name" value="GLYCOSYL_HYDROL_F1_1"/>
    <property type="match status" value="1"/>
</dbReference>